<gene>
    <name evidence="1" type="ORF">GCM10011572_40890</name>
</gene>
<proteinExistence type="predicted"/>
<evidence type="ECO:0000313" key="2">
    <source>
        <dbReference type="Proteomes" id="UP000622638"/>
    </source>
</evidence>
<protein>
    <submittedName>
        <fullName evidence="1">Uncharacterized protein</fullName>
    </submittedName>
</protein>
<organism evidence="1 2">
    <name type="scientific">Pseudoduganella buxea</name>
    <dbReference type="NCBI Taxonomy" id="1949069"/>
    <lineage>
        <taxon>Bacteria</taxon>
        <taxon>Pseudomonadati</taxon>
        <taxon>Pseudomonadota</taxon>
        <taxon>Betaproteobacteria</taxon>
        <taxon>Burkholderiales</taxon>
        <taxon>Oxalobacteraceae</taxon>
        <taxon>Telluria group</taxon>
        <taxon>Pseudoduganella</taxon>
    </lineage>
</organism>
<reference evidence="2" key="1">
    <citation type="journal article" date="2019" name="Int. J. Syst. Evol. Microbiol.">
        <title>The Global Catalogue of Microorganisms (GCM) 10K type strain sequencing project: providing services to taxonomists for standard genome sequencing and annotation.</title>
        <authorList>
            <consortium name="The Broad Institute Genomics Platform"/>
            <consortium name="The Broad Institute Genome Sequencing Center for Infectious Disease"/>
            <person name="Wu L."/>
            <person name="Ma J."/>
        </authorList>
    </citation>
    <scope>NUCLEOTIDE SEQUENCE [LARGE SCALE GENOMIC DNA]</scope>
    <source>
        <strain evidence="2">CGMCC 1.15931</strain>
    </source>
</reference>
<evidence type="ECO:0000313" key="1">
    <source>
        <dbReference type="EMBL" id="GGC15385.1"/>
    </source>
</evidence>
<dbReference type="EMBL" id="BMKG01000020">
    <property type="protein sequence ID" value="GGC15385.1"/>
    <property type="molecule type" value="Genomic_DNA"/>
</dbReference>
<comment type="caution">
    <text evidence="1">The sequence shown here is derived from an EMBL/GenBank/DDBJ whole genome shotgun (WGS) entry which is preliminary data.</text>
</comment>
<sequence length="105" mass="11982">MTDAGVVVQLQPHAGAVGPGLPFGGARRTRQYTMLRQKNDTFGEMQFRIEVNLQSTLYVFPWSKLEFRFGMPPFWQFDPGLLGGKVGCYHCWRYSGGVFAKWQEC</sequence>
<accession>A0ABQ1KZ87</accession>
<keyword evidence="2" id="KW-1185">Reference proteome</keyword>
<name>A0ABQ1KZ87_9BURK</name>
<dbReference type="Proteomes" id="UP000622638">
    <property type="component" value="Unassembled WGS sequence"/>
</dbReference>